<dbReference type="InterPro" id="IPR001199">
    <property type="entry name" value="Cyt_B5-like_heme/steroid-bd"/>
</dbReference>
<name>A0A9N9RES2_9NEOP</name>
<protein>
    <recommendedName>
        <fullName evidence="5">Cytochrome b5-related protein</fullName>
    </recommendedName>
</protein>
<evidence type="ECO:0000313" key="8">
    <source>
        <dbReference type="EMBL" id="CAG9795222.1"/>
    </source>
</evidence>
<dbReference type="GO" id="GO:0006629">
    <property type="term" value="P:lipid metabolic process"/>
    <property type="evidence" value="ECO:0007669"/>
    <property type="project" value="InterPro"/>
</dbReference>
<dbReference type="GO" id="GO:0020037">
    <property type="term" value="F:heme binding"/>
    <property type="evidence" value="ECO:0007669"/>
    <property type="project" value="UniProtKB-UniRule"/>
</dbReference>
<dbReference type="Pfam" id="PF00487">
    <property type="entry name" value="FA_desaturase"/>
    <property type="match status" value="1"/>
</dbReference>
<keyword evidence="6" id="KW-0472">Membrane</keyword>
<gene>
    <name evidence="8" type="ORF">DIATSA_LOCUS12511</name>
</gene>
<dbReference type="PANTHER" id="PTHR16740">
    <property type="entry name" value="CYTOCHROME B5-RELATED PROTEIN-RELATED"/>
    <property type="match status" value="1"/>
</dbReference>
<sequence length="467" mass="54535">MYEIMYYFQNKMAPDSEKRQISFPHLYYPVNRDKLPKLPSQWLNGKKKHDGAEDLWRIHDGLYDLTTFISTHPGGPYWLTCTKGTDVTEVFETHHLKGIAEQLLPKYFVRKAATPRNSPFTFENDGFYKTLKSKVMKNMHIIPKDERKKSDTIVTYLLMAFIILSPLCCWVTPDSLLLGATLIVLNGYVLSALVCCGHNYSHRADSWRMYLMNLSGMGNDEWRISHVLSHHTHTNTVNDVELSMLEPLLQYLPLRDKPIWAQMGAFYWPVIYSFAFLNGLIKESVAAITKFEGKSLTWVYIIPFILPTWMWLAGGLPLLWTLAIWQVTNVVASFFFVFFGLTAGHHAHTNFFEGDIPRKEYLDWGIHQLDTVVERIDYATDHYKSLTRFGDHALHHLFPTLDHAELKYLYPIFMDHCKKYETELRMTTFYQAVISNVKQIIRKRPIDLRDTSRRSNGIEKKLIMYKK</sequence>
<keyword evidence="3 6" id="KW-0408">Iron</keyword>
<evidence type="ECO:0000256" key="1">
    <source>
        <dbReference type="ARBA" id="ARBA00022617"/>
    </source>
</evidence>
<dbReference type="PROSITE" id="PS00191">
    <property type="entry name" value="CYTOCHROME_B5_1"/>
    <property type="match status" value="1"/>
</dbReference>
<dbReference type="SUPFAM" id="SSF55856">
    <property type="entry name" value="Cytochrome b5-like heme/steroid binding domain"/>
    <property type="match status" value="1"/>
</dbReference>
<reference evidence="8" key="1">
    <citation type="submission" date="2021-12" db="EMBL/GenBank/DDBJ databases">
        <authorList>
            <person name="King R."/>
        </authorList>
    </citation>
    <scope>NUCLEOTIDE SEQUENCE</scope>
</reference>
<dbReference type="AlphaFoldDB" id="A0A9N9RES2"/>
<keyword evidence="9" id="KW-1185">Reference proteome</keyword>
<keyword evidence="6" id="KW-0812">Transmembrane</keyword>
<proteinExistence type="inferred from homology"/>
<keyword evidence="2 6" id="KW-0479">Metal-binding</keyword>
<dbReference type="PROSITE" id="PS50255">
    <property type="entry name" value="CYTOCHROME_B5_2"/>
    <property type="match status" value="1"/>
</dbReference>
<dbReference type="EMBL" id="OU893338">
    <property type="protein sequence ID" value="CAG9795222.1"/>
    <property type="molecule type" value="Genomic_DNA"/>
</dbReference>
<evidence type="ECO:0000259" key="7">
    <source>
        <dbReference type="PROSITE" id="PS50255"/>
    </source>
</evidence>
<comment type="caution">
    <text evidence="6">Lacks conserved residue(s) required for the propagation of feature annotation.</text>
</comment>
<evidence type="ECO:0000256" key="3">
    <source>
        <dbReference type="ARBA" id="ARBA00023004"/>
    </source>
</evidence>
<feature type="transmembrane region" description="Helical" evidence="6">
    <location>
        <begin position="318"/>
        <end position="341"/>
    </location>
</feature>
<feature type="transmembrane region" description="Helical" evidence="6">
    <location>
        <begin position="153"/>
        <end position="173"/>
    </location>
</feature>
<evidence type="ECO:0000256" key="4">
    <source>
        <dbReference type="ARBA" id="ARBA00055674"/>
    </source>
</evidence>
<dbReference type="InterPro" id="IPR018506">
    <property type="entry name" value="Cyt_B5_heme-BS"/>
</dbReference>
<evidence type="ECO:0000256" key="2">
    <source>
        <dbReference type="ARBA" id="ARBA00022723"/>
    </source>
</evidence>
<evidence type="ECO:0000313" key="9">
    <source>
        <dbReference type="Proteomes" id="UP001153714"/>
    </source>
</evidence>
<feature type="transmembrane region" description="Helical" evidence="6">
    <location>
        <begin position="259"/>
        <end position="281"/>
    </location>
</feature>
<dbReference type="PANTHER" id="PTHR16740:SF1">
    <property type="entry name" value="CYTOCHROME B5-RELATED PROTEIN-RELATED"/>
    <property type="match status" value="1"/>
</dbReference>
<feature type="domain" description="Cytochrome b5 heme-binding" evidence="7">
    <location>
        <begin position="47"/>
        <end position="113"/>
    </location>
</feature>
<evidence type="ECO:0000256" key="6">
    <source>
        <dbReference type="RuleBase" id="RU362121"/>
    </source>
</evidence>
<organism evidence="8 9">
    <name type="scientific">Diatraea saccharalis</name>
    <name type="common">sugarcane borer</name>
    <dbReference type="NCBI Taxonomy" id="40085"/>
    <lineage>
        <taxon>Eukaryota</taxon>
        <taxon>Metazoa</taxon>
        <taxon>Ecdysozoa</taxon>
        <taxon>Arthropoda</taxon>
        <taxon>Hexapoda</taxon>
        <taxon>Insecta</taxon>
        <taxon>Pterygota</taxon>
        <taxon>Neoptera</taxon>
        <taxon>Endopterygota</taxon>
        <taxon>Lepidoptera</taxon>
        <taxon>Glossata</taxon>
        <taxon>Ditrysia</taxon>
        <taxon>Pyraloidea</taxon>
        <taxon>Crambidae</taxon>
        <taxon>Crambinae</taxon>
        <taxon>Diatraea</taxon>
    </lineage>
</organism>
<dbReference type="InterPro" id="IPR036400">
    <property type="entry name" value="Cyt_B5-like_heme/steroid_sf"/>
</dbReference>
<feature type="transmembrane region" description="Helical" evidence="6">
    <location>
        <begin position="293"/>
        <end position="312"/>
    </location>
</feature>
<dbReference type="InterPro" id="IPR053100">
    <property type="entry name" value="Cytochrome_b5-related"/>
</dbReference>
<dbReference type="InterPro" id="IPR005804">
    <property type="entry name" value="FA_desaturase_dom"/>
</dbReference>
<evidence type="ECO:0000256" key="5">
    <source>
        <dbReference type="ARBA" id="ARBA00073492"/>
    </source>
</evidence>
<keyword evidence="1 6" id="KW-0349">Heme</keyword>
<dbReference type="OrthoDB" id="260519at2759"/>
<dbReference type="Proteomes" id="UP001153714">
    <property type="component" value="Chromosome 7"/>
</dbReference>
<dbReference type="FunFam" id="3.10.120.10:FF:000020">
    <property type="entry name" value="Cytochrome b5-related protein"/>
    <property type="match status" value="1"/>
</dbReference>
<dbReference type="GO" id="GO:0046872">
    <property type="term" value="F:metal ion binding"/>
    <property type="evidence" value="ECO:0007669"/>
    <property type="project" value="UniProtKB-UniRule"/>
</dbReference>
<keyword evidence="6" id="KW-1133">Transmembrane helix</keyword>
<dbReference type="Pfam" id="PF00173">
    <property type="entry name" value="Cyt-b5"/>
    <property type="match status" value="1"/>
</dbReference>
<dbReference type="Gene3D" id="3.10.120.10">
    <property type="entry name" value="Cytochrome b5-like heme/steroid binding domain"/>
    <property type="match status" value="1"/>
</dbReference>
<accession>A0A9N9RES2</accession>
<comment type="similarity">
    <text evidence="6">Belongs to the cytochrome b5 family.</text>
</comment>
<reference evidence="8" key="2">
    <citation type="submission" date="2022-10" db="EMBL/GenBank/DDBJ databases">
        <authorList>
            <consortium name="ENA_rothamsted_submissions"/>
            <consortium name="culmorum"/>
            <person name="King R."/>
        </authorList>
    </citation>
    <scope>NUCLEOTIDE SEQUENCE</scope>
</reference>
<comment type="function">
    <text evidence="4">May play a role in muscle cell metabolism.</text>
</comment>